<evidence type="ECO:0000256" key="1">
    <source>
        <dbReference type="SAM" id="SignalP"/>
    </source>
</evidence>
<dbReference type="EMBL" id="CAJOBB010001217">
    <property type="protein sequence ID" value="CAF3826268.1"/>
    <property type="molecule type" value="Genomic_DNA"/>
</dbReference>
<evidence type="ECO:0000313" key="2">
    <source>
        <dbReference type="EMBL" id="CAF0914057.1"/>
    </source>
</evidence>
<gene>
    <name evidence="2" type="ORF">IZO911_LOCUS12939</name>
    <name evidence="3" type="ORF">JYZ213_LOCUS14492</name>
    <name evidence="5" type="ORF">KXQ929_LOCUS18564</name>
    <name evidence="4" type="ORF">OXD698_LOCUS4290</name>
</gene>
<keyword evidence="1" id="KW-0732">Signal</keyword>
<proteinExistence type="predicted"/>
<evidence type="ECO:0000313" key="3">
    <source>
        <dbReference type="EMBL" id="CAF0972918.1"/>
    </source>
</evidence>
<dbReference type="Proteomes" id="UP000663868">
    <property type="component" value="Unassembled WGS sequence"/>
</dbReference>
<name>A0A814ERY5_9BILA</name>
<evidence type="ECO:0000313" key="4">
    <source>
        <dbReference type="EMBL" id="CAF3558427.1"/>
    </source>
</evidence>
<protein>
    <submittedName>
        <fullName evidence="3">Uncharacterized protein</fullName>
    </submittedName>
</protein>
<dbReference type="Proteomes" id="UP000663844">
    <property type="component" value="Unassembled WGS sequence"/>
</dbReference>
<dbReference type="Proteomes" id="UP000663845">
    <property type="component" value="Unassembled WGS sequence"/>
</dbReference>
<accession>A0A814ERY5</accession>
<organism evidence="3 6">
    <name type="scientific">Adineta steineri</name>
    <dbReference type="NCBI Taxonomy" id="433720"/>
    <lineage>
        <taxon>Eukaryota</taxon>
        <taxon>Metazoa</taxon>
        <taxon>Spiralia</taxon>
        <taxon>Gnathifera</taxon>
        <taxon>Rotifera</taxon>
        <taxon>Eurotatoria</taxon>
        <taxon>Bdelloidea</taxon>
        <taxon>Adinetida</taxon>
        <taxon>Adinetidae</taxon>
        <taxon>Adineta</taxon>
    </lineage>
</organism>
<dbReference type="EMBL" id="CAJNOG010000121">
    <property type="protein sequence ID" value="CAF0972918.1"/>
    <property type="molecule type" value="Genomic_DNA"/>
</dbReference>
<reference evidence="3" key="1">
    <citation type="submission" date="2021-02" db="EMBL/GenBank/DDBJ databases">
        <authorList>
            <person name="Nowell W R."/>
        </authorList>
    </citation>
    <scope>NUCLEOTIDE SEQUENCE</scope>
</reference>
<dbReference type="Proteomes" id="UP000663860">
    <property type="component" value="Unassembled WGS sequence"/>
</dbReference>
<sequence length="87" mass="9870">MRSNILLLFIFITIGVCLWLMPTGTEAYPYQRNNFGRCPPCNLYCPCGFVLDGKACPSCRCRPSNTCTGRHPNAFGQWPFIKSKIVY</sequence>
<feature type="chain" id="PRO_5036224293" evidence="1">
    <location>
        <begin position="28"/>
        <end position="87"/>
    </location>
</feature>
<comment type="caution">
    <text evidence="3">The sequence shown here is derived from an EMBL/GenBank/DDBJ whole genome shotgun (WGS) entry which is preliminary data.</text>
</comment>
<feature type="signal peptide" evidence="1">
    <location>
        <begin position="1"/>
        <end position="27"/>
    </location>
</feature>
<dbReference type="EMBL" id="CAJOAZ010000160">
    <property type="protein sequence ID" value="CAF3558427.1"/>
    <property type="molecule type" value="Genomic_DNA"/>
</dbReference>
<evidence type="ECO:0000313" key="5">
    <source>
        <dbReference type="EMBL" id="CAF3826268.1"/>
    </source>
</evidence>
<dbReference type="EMBL" id="CAJNOE010000102">
    <property type="protein sequence ID" value="CAF0914057.1"/>
    <property type="molecule type" value="Genomic_DNA"/>
</dbReference>
<dbReference type="AlphaFoldDB" id="A0A814ERY5"/>
<evidence type="ECO:0000313" key="6">
    <source>
        <dbReference type="Proteomes" id="UP000663845"/>
    </source>
</evidence>